<organism evidence="4 5">
    <name type="scientific">Halonatronomonas betaini</name>
    <dbReference type="NCBI Taxonomy" id="2778430"/>
    <lineage>
        <taxon>Bacteria</taxon>
        <taxon>Bacillati</taxon>
        <taxon>Bacillota</taxon>
        <taxon>Clostridia</taxon>
        <taxon>Halanaerobiales</taxon>
        <taxon>Halarsenatibacteraceae</taxon>
        <taxon>Halonatronomonas</taxon>
    </lineage>
</organism>
<dbReference type="Gene3D" id="3.40.109.10">
    <property type="entry name" value="NADH Oxidase"/>
    <property type="match status" value="1"/>
</dbReference>
<dbReference type="SUPFAM" id="SSF55469">
    <property type="entry name" value="FMN-dependent nitroreductase-like"/>
    <property type="match status" value="1"/>
</dbReference>
<dbReference type="InterPro" id="IPR029479">
    <property type="entry name" value="Nitroreductase"/>
</dbReference>
<dbReference type="PANTHER" id="PTHR43673:SF10">
    <property type="entry name" value="NADH DEHYDROGENASE_NAD(P)H NITROREDUCTASE XCC3605-RELATED"/>
    <property type="match status" value="1"/>
</dbReference>
<comment type="caution">
    <text evidence="4">The sequence shown here is derived from an EMBL/GenBank/DDBJ whole genome shotgun (WGS) entry which is preliminary data.</text>
</comment>
<evidence type="ECO:0000313" key="5">
    <source>
        <dbReference type="Proteomes" id="UP000621436"/>
    </source>
</evidence>
<evidence type="ECO:0000313" key="4">
    <source>
        <dbReference type="EMBL" id="MBF8436627.1"/>
    </source>
</evidence>
<dbReference type="InterPro" id="IPR000415">
    <property type="entry name" value="Nitroreductase-like"/>
</dbReference>
<dbReference type="PANTHER" id="PTHR43673">
    <property type="entry name" value="NAD(P)H NITROREDUCTASE YDGI-RELATED"/>
    <property type="match status" value="1"/>
</dbReference>
<protein>
    <submittedName>
        <fullName evidence="4">Nitroreductase family protein</fullName>
    </submittedName>
</protein>
<gene>
    <name evidence="4" type="ORF">I0Q91_06045</name>
</gene>
<dbReference type="Proteomes" id="UP000621436">
    <property type="component" value="Unassembled WGS sequence"/>
</dbReference>
<sequence>MNFKELVKGNRSYRRYDEEYDLKREDLEYLIDLARMTASAANRQPLKYFLSNEKETNNKIFETLSWAGYIKDWDEPKKGERPSGYIVILGDKTISKNYFCDPGIAAQTILLGSREKGLGGCIFAAINKEKLRENLNLPNKYEILYVISLGKPVKKVVLEEMDDNDNIKYWRDEDKVHHVPKRNLNKIIIN</sequence>
<evidence type="ECO:0000256" key="2">
    <source>
        <dbReference type="ARBA" id="ARBA00023002"/>
    </source>
</evidence>
<keyword evidence="5" id="KW-1185">Reference proteome</keyword>
<reference evidence="4" key="1">
    <citation type="submission" date="2020-11" db="EMBL/GenBank/DDBJ databases">
        <title>Halonatronomonas betainensis gen. nov., sp. nov. a novel haloalkaliphilic representative of the family Halanaerobiacae capable of betaine degradation.</title>
        <authorList>
            <person name="Boltyanskaya Y."/>
            <person name="Kevbrin V."/>
            <person name="Detkova E."/>
            <person name="Grouzdev D.S."/>
            <person name="Koziaeva V."/>
            <person name="Zhilina T."/>
        </authorList>
    </citation>
    <scope>NUCLEOTIDE SEQUENCE</scope>
    <source>
        <strain evidence="4">Z-7014</strain>
    </source>
</reference>
<dbReference type="EMBL" id="JADPIE010000003">
    <property type="protein sequence ID" value="MBF8436627.1"/>
    <property type="molecule type" value="Genomic_DNA"/>
</dbReference>
<dbReference type="Pfam" id="PF00881">
    <property type="entry name" value="Nitroreductase"/>
    <property type="match status" value="1"/>
</dbReference>
<dbReference type="GO" id="GO:0016491">
    <property type="term" value="F:oxidoreductase activity"/>
    <property type="evidence" value="ECO:0007669"/>
    <property type="project" value="UniProtKB-KW"/>
</dbReference>
<dbReference type="RefSeq" id="WP_270453534.1">
    <property type="nucleotide sequence ID" value="NZ_JADPIE010000003.1"/>
</dbReference>
<dbReference type="CDD" id="cd02062">
    <property type="entry name" value="Nitro_FMN_reductase"/>
    <property type="match status" value="1"/>
</dbReference>
<dbReference type="AlphaFoldDB" id="A0A931APP1"/>
<feature type="domain" description="Nitroreductase" evidence="3">
    <location>
        <begin position="8"/>
        <end position="151"/>
    </location>
</feature>
<dbReference type="InterPro" id="IPR023312">
    <property type="entry name" value="Put_nitroreductase_C_bac"/>
</dbReference>
<dbReference type="Gene3D" id="2.20.180.10">
    <property type="entry name" value="putative fmn-dependent nitroreductase like domains"/>
    <property type="match status" value="1"/>
</dbReference>
<comment type="similarity">
    <text evidence="1">Belongs to the nitroreductase family.</text>
</comment>
<accession>A0A931APP1</accession>
<evidence type="ECO:0000259" key="3">
    <source>
        <dbReference type="Pfam" id="PF00881"/>
    </source>
</evidence>
<name>A0A931APP1_9FIRM</name>
<evidence type="ECO:0000256" key="1">
    <source>
        <dbReference type="ARBA" id="ARBA00007118"/>
    </source>
</evidence>
<proteinExistence type="inferred from homology"/>
<keyword evidence="2" id="KW-0560">Oxidoreductase</keyword>